<dbReference type="EMBL" id="UZAM01015214">
    <property type="protein sequence ID" value="VDP37829.1"/>
    <property type="molecule type" value="Genomic_DNA"/>
</dbReference>
<reference evidence="6" key="1">
    <citation type="submission" date="2016-06" db="UniProtKB">
        <authorList>
            <consortium name="WormBaseParasite"/>
        </authorList>
    </citation>
    <scope>IDENTIFICATION</scope>
</reference>
<evidence type="ECO:0000259" key="3">
    <source>
        <dbReference type="PROSITE" id="PS50003"/>
    </source>
</evidence>
<gene>
    <name evidence="4" type="ORF">SBAD_LOCUS11187</name>
</gene>
<evidence type="ECO:0000313" key="6">
    <source>
        <dbReference type="WBParaSite" id="SBAD_0001156701-mRNA-1"/>
    </source>
</evidence>
<evidence type="ECO:0000313" key="5">
    <source>
        <dbReference type="Proteomes" id="UP000270296"/>
    </source>
</evidence>
<dbReference type="WBParaSite" id="SBAD_0001156701-mRNA-1">
    <property type="protein sequence ID" value="SBAD_0001156701-mRNA-1"/>
    <property type="gene ID" value="SBAD_0001156701"/>
</dbReference>
<evidence type="ECO:0000256" key="1">
    <source>
        <dbReference type="ARBA" id="ARBA00023136"/>
    </source>
</evidence>
<dbReference type="PANTHER" id="PTHR21630:SF10">
    <property type="entry name" value="VENTRICULAR ZONE-EXPRESSED PH DOMAIN-CONTAINING PROTEIN HOMOLOG 1"/>
    <property type="match status" value="1"/>
</dbReference>
<dbReference type="AlphaFoldDB" id="A0A183J5N9"/>
<keyword evidence="5" id="KW-1185">Reference proteome</keyword>
<dbReference type="GO" id="GO:0009966">
    <property type="term" value="P:regulation of signal transduction"/>
    <property type="evidence" value="ECO:0007669"/>
    <property type="project" value="TreeGrafter"/>
</dbReference>
<keyword evidence="1" id="KW-0472">Membrane</keyword>
<comment type="subcellular location">
    <subcellularLocation>
        <location evidence="2">Endomembrane system</location>
        <topology evidence="2">Peripheral membrane protein</topology>
        <orientation evidence="2">Cytoplasmic side</orientation>
    </subcellularLocation>
</comment>
<dbReference type="Proteomes" id="UP000270296">
    <property type="component" value="Unassembled WGS sequence"/>
</dbReference>
<dbReference type="OrthoDB" id="5869902at2759"/>
<reference evidence="4 5" key="2">
    <citation type="submission" date="2018-11" db="EMBL/GenBank/DDBJ databases">
        <authorList>
            <consortium name="Pathogen Informatics"/>
        </authorList>
    </citation>
    <scope>NUCLEOTIDE SEQUENCE [LARGE SCALE GENOMIC DNA]</scope>
</reference>
<protein>
    <submittedName>
        <fullName evidence="6">PH domain-containing protein</fullName>
    </submittedName>
</protein>
<organism evidence="6">
    <name type="scientific">Soboliphyme baturini</name>
    <dbReference type="NCBI Taxonomy" id="241478"/>
    <lineage>
        <taxon>Eukaryota</taxon>
        <taxon>Metazoa</taxon>
        <taxon>Ecdysozoa</taxon>
        <taxon>Nematoda</taxon>
        <taxon>Enoplea</taxon>
        <taxon>Dorylaimia</taxon>
        <taxon>Dioctophymatida</taxon>
        <taxon>Dioctophymatoidea</taxon>
        <taxon>Soboliphymatidae</taxon>
        <taxon>Soboliphyme</taxon>
    </lineage>
</organism>
<dbReference type="GO" id="GO:0010314">
    <property type="term" value="F:phosphatidylinositol-5-phosphate binding"/>
    <property type="evidence" value="ECO:0007669"/>
    <property type="project" value="TreeGrafter"/>
</dbReference>
<dbReference type="GO" id="GO:0012505">
    <property type="term" value="C:endomembrane system"/>
    <property type="evidence" value="ECO:0007669"/>
    <property type="project" value="UniProtKB-SubCell"/>
</dbReference>
<dbReference type="InterPro" id="IPR001849">
    <property type="entry name" value="PH_domain"/>
</dbReference>
<dbReference type="InterPro" id="IPR039888">
    <property type="entry name" value="Melted-like"/>
</dbReference>
<accession>A0A183J5N9</accession>
<feature type="domain" description="PH" evidence="3">
    <location>
        <begin position="219"/>
        <end position="247"/>
    </location>
</feature>
<dbReference type="PANTHER" id="PTHR21630">
    <property type="entry name" value="VEPH-A/MELTED"/>
    <property type="match status" value="1"/>
</dbReference>
<dbReference type="GO" id="GO:0005886">
    <property type="term" value="C:plasma membrane"/>
    <property type="evidence" value="ECO:0007669"/>
    <property type="project" value="TreeGrafter"/>
</dbReference>
<proteinExistence type="predicted"/>
<evidence type="ECO:0000313" key="4">
    <source>
        <dbReference type="EMBL" id="VDP37829.1"/>
    </source>
</evidence>
<name>A0A183J5N9_9BILA</name>
<evidence type="ECO:0000256" key="2">
    <source>
        <dbReference type="ARBA" id="ARBA00029433"/>
    </source>
</evidence>
<sequence>HECAVKGDAVRQFCEKHYQKIKNYIADLNTKYPVPCQCTVEESGNKQIVRIHFACQDRSDLCLYTSTCFAFKTKIPHLWLHLMFLHLQLVQKRSGWPFIEAVTDSSHVLFESISVLKTLQLLEGGSVTPNSGSFLRSGEEAQGLLGMSDIEFNQVKKFHGSDWQNHKDAIRPEQQVLLTELQVAGYYDLFAYNAAKKKWCCFACNHPERVQNFLKQSNAPVIEGQLKEKKGRWKFFKRWRTRYFTLS</sequence>
<dbReference type="PROSITE" id="PS50003">
    <property type="entry name" value="PH_DOMAIN"/>
    <property type="match status" value="1"/>
</dbReference>